<evidence type="ECO:0000313" key="3">
    <source>
        <dbReference type="EMBL" id="QPF91728.1"/>
    </source>
</evidence>
<keyword evidence="2" id="KW-0732">Signal</keyword>
<feature type="region of interest" description="Disordered" evidence="1">
    <location>
        <begin position="494"/>
        <end position="540"/>
    </location>
</feature>
<feature type="region of interest" description="Disordered" evidence="1">
    <location>
        <begin position="398"/>
        <end position="420"/>
    </location>
</feature>
<feature type="compositionally biased region" description="Polar residues" evidence="1">
    <location>
        <begin position="499"/>
        <end position="509"/>
    </location>
</feature>
<dbReference type="RefSeq" id="WP_195801289.1">
    <property type="nucleotide sequence ID" value="NZ_CP061379.1"/>
</dbReference>
<evidence type="ECO:0000313" key="4">
    <source>
        <dbReference type="Proteomes" id="UP000594621"/>
    </source>
</evidence>
<keyword evidence="4" id="KW-1185">Reference proteome</keyword>
<name>A0A7S9D629_9BRAD</name>
<accession>A0A7S9D629</accession>
<evidence type="ECO:0000256" key="2">
    <source>
        <dbReference type="SAM" id="SignalP"/>
    </source>
</evidence>
<evidence type="ECO:0000256" key="1">
    <source>
        <dbReference type="SAM" id="MobiDB-lite"/>
    </source>
</evidence>
<dbReference type="Proteomes" id="UP000594621">
    <property type="component" value="Chromosome"/>
</dbReference>
<proteinExistence type="predicted"/>
<organism evidence="3 4">
    <name type="scientific">Bradyrhizobium commune</name>
    <dbReference type="NCBI Taxonomy" id="83627"/>
    <lineage>
        <taxon>Bacteria</taxon>
        <taxon>Pseudomonadati</taxon>
        <taxon>Pseudomonadota</taxon>
        <taxon>Alphaproteobacteria</taxon>
        <taxon>Hyphomicrobiales</taxon>
        <taxon>Nitrobacteraceae</taxon>
        <taxon>Bradyrhizobium</taxon>
    </lineage>
</organism>
<sequence>MSMIKHGTRAPARWRLLACGLLLVASPARAAPFDAGYVDVHTLPMLQGAIEDHSRPDPNRVQYGVPTVVAVTTAAVKKMLSTEGWVPYVRPLDETNTGLVFKKGRQGLSVSFTQGLGRPDQSAVTYSPNRIYSNVPFPDGAIDLVFDETRPYLGCIAPGAFDATVNFYAKEMAAIGWRKLTPETTASWPNADLSETVPNGIRTFFDHPDGDSTQFYKQKPVMLTLTRRDDGRTNVEIRIAPFALPTDLEAGDAAGLPEPKPFKSSSGRGNAQTATRELIVAALADLPAVLAFYHREFAARGWTEQGSAPLAPGDEVALKFSSPEENGVLHLGRKYDFTMVRLTAQVKESVLAARAKAKKDADDQFMKDAGAMTKQVLADDAARRKAQAATLSDVPLQALSGSNTPLPVPENAQEVESGDGRLEFNSSSSVKALAAFYRAALKPAGWKEEPSVIDQPNMAVMEFAKAGKSISMTLMQMGPKVNVSANGSGLRVAAAKPAPTSQPASNDSVGAQAEASAPLEADPDSALPVPKQRTSTSLGTAKLPGIEAPFRRELDASVPAELSDVLAFYRSELTKLGWQEKPEGAVTTADRVQLAFASPQGPAVLKLGRARDETSINLVQKNPEAATKADIMPKPGQARLMLGNMGSQEAVLTINKQTIKVAAGAGGPRSPKGPMLDLPPGKYQYSLKMAGRPARNDTIDIAAGDAWGLMVGPTGEALPLQMY</sequence>
<feature type="signal peptide" evidence="2">
    <location>
        <begin position="1"/>
        <end position="30"/>
    </location>
</feature>
<gene>
    <name evidence="3" type="ORF">IC761_00030</name>
</gene>
<dbReference type="EMBL" id="CP061379">
    <property type="protein sequence ID" value="QPF91728.1"/>
    <property type="molecule type" value="Genomic_DNA"/>
</dbReference>
<reference evidence="3 4" key="1">
    <citation type="submission" date="2020-09" db="EMBL/GenBank/DDBJ databases">
        <title>Complete genomes of bradyrhizobia occurring on native shrubby legumes in Australia.</title>
        <authorList>
            <person name="Lafay B."/>
        </authorList>
    </citation>
    <scope>NUCLEOTIDE SEQUENCE [LARGE SCALE GENOMIC DNA]</scope>
    <source>
        <strain evidence="3 4">BDV5040</strain>
    </source>
</reference>
<dbReference type="KEGG" id="bcou:IC761_00030"/>
<protein>
    <submittedName>
        <fullName evidence="3">Uncharacterized protein</fullName>
    </submittedName>
</protein>
<dbReference type="AlphaFoldDB" id="A0A7S9D629"/>
<feature type="chain" id="PRO_5032712737" evidence="2">
    <location>
        <begin position="31"/>
        <end position="723"/>
    </location>
</feature>